<dbReference type="AlphaFoldDB" id="A0AB38IAQ1"/>
<accession>A0AB38IAQ1</accession>
<dbReference type="EMBL" id="SIMR01000001">
    <property type="protein sequence ID" value="TBC17830.1"/>
    <property type="molecule type" value="Genomic_DNA"/>
</dbReference>
<sequence>MKVCKGSEGGVLRVRGRAVASDPSFDAESLPQWPALTTMILGNAVQATTLGVFIGFAELPIVRTEESAPPSDRKLTRLLAEAVLDNAALKDHRPISPQRLAISGEATVKRIVGYA</sequence>
<reference evidence="1 2" key="1">
    <citation type="submission" date="2019-02" db="EMBL/GenBank/DDBJ databases">
        <title>The genomic architecture of introgression among sibling species of bacteria.</title>
        <authorList>
            <person name="Cavassim M.I.A."/>
            <person name="Moeskjaer S."/>
            <person name="Moslemi C."/>
            <person name="Fields B."/>
            <person name="Bachmann A."/>
            <person name="Vilhjalmsson B."/>
            <person name="Schierup M.H."/>
            <person name="Young J.P.W."/>
            <person name="Andersen S.U."/>
        </authorList>
    </citation>
    <scope>NUCLEOTIDE SEQUENCE [LARGE SCALE GENOMIC DNA]</scope>
    <source>
        <strain evidence="1 2">SM92</strain>
    </source>
</reference>
<organism evidence="1 2">
    <name type="scientific">Rhizobium ruizarguesonis</name>
    <dbReference type="NCBI Taxonomy" id="2081791"/>
    <lineage>
        <taxon>Bacteria</taxon>
        <taxon>Pseudomonadati</taxon>
        <taxon>Pseudomonadota</taxon>
        <taxon>Alphaproteobacteria</taxon>
        <taxon>Hyphomicrobiales</taxon>
        <taxon>Rhizobiaceae</taxon>
        <taxon>Rhizobium/Agrobacterium group</taxon>
        <taxon>Rhizobium</taxon>
    </lineage>
</organism>
<dbReference type="Proteomes" id="UP000294215">
    <property type="component" value="Unassembled WGS sequence"/>
</dbReference>
<evidence type="ECO:0000313" key="1">
    <source>
        <dbReference type="EMBL" id="TBC17830.1"/>
    </source>
</evidence>
<protein>
    <submittedName>
        <fullName evidence="1">Uncharacterized protein</fullName>
    </submittedName>
</protein>
<evidence type="ECO:0000313" key="2">
    <source>
        <dbReference type="Proteomes" id="UP000294215"/>
    </source>
</evidence>
<proteinExistence type="predicted"/>
<gene>
    <name evidence="1" type="ORF">ELH40_24175</name>
</gene>
<comment type="caution">
    <text evidence="1">The sequence shown here is derived from an EMBL/GenBank/DDBJ whole genome shotgun (WGS) entry which is preliminary data.</text>
</comment>
<name>A0AB38IAQ1_9HYPH</name>